<dbReference type="Proteomes" id="UP000583929">
    <property type="component" value="Unassembled WGS sequence"/>
</dbReference>
<evidence type="ECO:0000313" key="2">
    <source>
        <dbReference type="EMBL" id="KAF4362492.1"/>
    </source>
</evidence>
<protein>
    <submittedName>
        <fullName evidence="3">Uncharacterized protein</fullName>
    </submittedName>
</protein>
<accession>A0A7J6FVZ1</accession>
<dbReference type="EMBL" id="JAATIP010000093">
    <property type="protein sequence ID" value="KAF4374858.1"/>
    <property type="molecule type" value="Genomic_DNA"/>
</dbReference>
<feature type="region of interest" description="Disordered" evidence="1">
    <location>
        <begin position="127"/>
        <end position="163"/>
    </location>
</feature>
<gene>
    <name evidence="3" type="ORF">F8388_015864</name>
    <name evidence="2" type="ORF">G4B88_023905</name>
</gene>
<keyword evidence="5" id="KW-1185">Reference proteome</keyword>
<dbReference type="PANTHER" id="PTHR33874:SF1">
    <property type="entry name" value="RING FINGER PROTEIN"/>
    <property type="match status" value="1"/>
</dbReference>
<sequence length="321" mass="36026">MLFRLQQQQLMHTNYLRFFSFSYHRHSRTANPPLELQTSTSLQRSHPSVLRSKAASNSNPFQRFLISNLGLNNFIQVGMEVVDVLDSKPSVMVNVNTDNSENDRVLVKRKTLQAVLQQCQRALELLETTGGVADDDDEDDEGEEDDNTAEPSSGEDRSSGEAEELCELLKSRVECPDFLQKLACAQASIPQNLTAEEGNSWDVVSANDLWEGENSDLKEDEYVLVSQEDILEGIACFMTAYLESIKQTKDLPPNQLQEALRKTFSVKKKKGKLRKAWDGSKVIYNVASWGATAIGIYQNPVIIRVASKAFWTSCQVISKLL</sequence>
<evidence type="ECO:0000313" key="5">
    <source>
        <dbReference type="Proteomes" id="UP000583929"/>
    </source>
</evidence>
<name>A0A7J6FVZ1_CANSA</name>
<dbReference type="PANTHER" id="PTHR33874">
    <property type="entry name" value="RING FINGER PROTEIN"/>
    <property type="match status" value="1"/>
</dbReference>
<evidence type="ECO:0000313" key="4">
    <source>
        <dbReference type="Proteomes" id="UP000525078"/>
    </source>
</evidence>
<organism evidence="3 4">
    <name type="scientific">Cannabis sativa</name>
    <name type="common">Hemp</name>
    <name type="synonym">Marijuana</name>
    <dbReference type="NCBI Taxonomy" id="3483"/>
    <lineage>
        <taxon>Eukaryota</taxon>
        <taxon>Viridiplantae</taxon>
        <taxon>Streptophyta</taxon>
        <taxon>Embryophyta</taxon>
        <taxon>Tracheophyta</taxon>
        <taxon>Spermatophyta</taxon>
        <taxon>Magnoliopsida</taxon>
        <taxon>eudicotyledons</taxon>
        <taxon>Gunneridae</taxon>
        <taxon>Pentapetalae</taxon>
        <taxon>rosids</taxon>
        <taxon>fabids</taxon>
        <taxon>Rosales</taxon>
        <taxon>Cannabaceae</taxon>
        <taxon>Cannabis</taxon>
    </lineage>
</organism>
<feature type="compositionally biased region" description="Polar residues" evidence="1">
    <location>
        <begin position="36"/>
        <end position="46"/>
    </location>
</feature>
<dbReference type="Proteomes" id="UP000525078">
    <property type="component" value="Unassembled WGS sequence"/>
</dbReference>
<comment type="caution">
    <text evidence="3">The sequence shown here is derived from an EMBL/GenBank/DDBJ whole genome shotgun (WGS) entry which is preliminary data.</text>
</comment>
<dbReference type="EMBL" id="JAATIQ010000311">
    <property type="protein sequence ID" value="KAF4362492.1"/>
    <property type="molecule type" value="Genomic_DNA"/>
</dbReference>
<evidence type="ECO:0000256" key="1">
    <source>
        <dbReference type="SAM" id="MobiDB-lite"/>
    </source>
</evidence>
<reference evidence="4 5" key="1">
    <citation type="journal article" date="2020" name="bioRxiv">
        <title>Sequence and annotation of 42 cannabis genomes reveals extensive copy number variation in cannabinoid synthesis and pathogen resistance genes.</title>
        <authorList>
            <person name="Mckernan K.J."/>
            <person name="Helbert Y."/>
            <person name="Kane L.T."/>
            <person name="Ebling H."/>
            <person name="Zhang L."/>
            <person name="Liu B."/>
            <person name="Eaton Z."/>
            <person name="Mclaughlin S."/>
            <person name="Kingan S."/>
            <person name="Baybayan P."/>
            <person name="Concepcion G."/>
            <person name="Jordan M."/>
            <person name="Riva A."/>
            <person name="Barbazuk W."/>
            <person name="Harkins T."/>
        </authorList>
    </citation>
    <scope>NUCLEOTIDE SEQUENCE [LARGE SCALE GENOMIC DNA]</scope>
    <source>
        <strain evidence="4 5">cv. Jamaican Lion 4</strain>
        <strain evidence="2">Father</strain>
        <strain evidence="3">Mother</strain>
        <tissue evidence="3">Leaf</tissue>
    </source>
</reference>
<feature type="region of interest" description="Disordered" evidence="1">
    <location>
        <begin position="30"/>
        <end position="54"/>
    </location>
</feature>
<feature type="compositionally biased region" description="Acidic residues" evidence="1">
    <location>
        <begin position="133"/>
        <end position="148"/>
    </location>
</feature>
<proteinExistence type="predicted"/>
<evidence type="ECO:0000313" key="3">
    <source>
        <dbReference type="EMBL" id="KAF4374858.1"/>
    </source>
</evidence>
<dbReference type="AlphaFoldDB" id="A0A7J6FVZ1"/>